<proteinExistence type="predicted"/>
<accession>A0ABT8E1G0</accession>
<evidence type="ECO:0000256" key="4">
    <source>
        <dbReference type="ARBA" id="ARBA00022989"/>
    </source>
</evidence>
<dbReference type="RefSeq" id="WP_290397908.1">
    <property type="nucleotide sequence ID" value="NZ_JAUHLN010000001.1"/>
</dbReference>
<evidence type="ECO:0000256" key="2">
    <source>
        <dbReference type="ARBA" id="ARBA00022475"/>
    </source>
</evidence>
<evidence type="ECO:0000313" key="7">
    <source>
        <dbReference type="EMBL" id="MDN4071749.1"/>
    </source>
</evidence>
<gene>
    <name evidence="7" type="ORF">QYF49_01720</name>
</gene>
<evidence type="ECO:0000313" key="8">
    <source>
        <dbReference type="Proteomes" id="UP001168694"/>
    </source>
</evidence>
<dbReference type="EMBL" id="JAUHLN010000001">
    <property type="protein sequence ID" value="MDN4071749.1"/>
    <property type="molecule type" value="Genomic_DNA"/>
</dbReference>
<protein>
    <submittedName>
        <fullName evidence="7">LysE family translocator</fullName>
    </submittedName>
</protein>
<dbReference type="PANTHER" id="PTHR30086">
    <property type="entry name" value="ARGININE EXPORTER PROTEIN ARGO"/>
    <property type="match status" value="1"/>
</dbReference>
<feature type="transmembrane region" description="Helical" evidence="6">
    <location>
        <begin position="6"/>
        <end position="26"/>
    </location>
</feature>
<reference evidence="7" key="1">
    <citation type="submission" date="2023-06" db="EMBL/GenBank/DDBJ databases">
        <title>Draft Genome Sequences of Representative Paenibacillus Polymyxa, Bacillus cereus, Fictibacillus sp., and Brevibacillus agri Strains Isolated from Amazonian Dark Earth.</title>
        <authorList>
            <person name="Pellegrinetti T.A."/>
            <person name="Cunha I.C.M."/>
            <person name="Chaves M.G."/>
            <person name="Freitas A.S."/>
            <person name="Silva A.V.R."/>
            <person name="Tsai S.M."/>
            <person name="Mendes L.W."/>
        </authorList>
    </citation>
    <scope>NUCLEOTIDE SEQUENCE</scope>
    <source>
        <strain evidence="7">CENA-BCM004</strain>
    </source>
</reference>
<feature type="transmembrane region" description="Helical" evidence="6">
    <location>
        <begin position="118"/>
        <end position="138"/>
    </location>
</feature>
<keyword evidence="5 6" id="KW-0472">Membrane</keyword>
<dbReference type="PIRSF" id="PIRSF006324">
    <property type="entry name" value="LeuE"/>
    <property type="match status" value="1"/>
</dbReference>
<organism evidence="7 8">
    <name type="scientific">Fictibacillus terranigra</name>
    <dbReference type="NCBI Taxonomy" id="3058424"/>
    <lineage>
        <taxon>Bacteria</taxon>
        <taxon>Bacillati</taxon>
        <taxon>Bacillota</taxon>
        <taxon>Bacilli</taxon>
        <taxon>Bacillales</taxon>
        <taxon>Fictibacillaceae</taxon>
        <taxon>Fictibacillus</taxon>
    </lineage>
</organism>
<keyword evidence="3 6" id="KW-0812">Transmembrane</keyword>
<name>A0ABT8E1G0_9BACL</name>
<evidence type="ECO:0000256" key="3">
    <source>
        <dbReference type="ARBA" id="ARBA00022692"/>
    </source>
</evidence>
<comment type="subcellular location">
    <subcellularLocation>
        <location evidence="1">Cell membrane</location>
        <topology evidence="1">Multi-pass membrane protein</topology>
    </subcellularLocation>
</comment>
<evidence type="ECO:0000256" key="6">
    <source>
        <dbReference type="SAM" id="Phobius"/>
    </source>
</evidence>
<feature type="transmembrane region" description="Helical" evidence="6">
    <location>
        <begin position="150"/>
        <end position="171"/>
    </location>
</feature>
<dbReference type="InterPro" id="IPR001123">
    <property type="entry name" value="LeuE-type"/>
</dbReference>
<dbReference type="Proteomes" id="UP001168694">
    <property type="component" value="Unassembled WGS sequence"/>
</dbReference>
<dbReference type="PANTHER" id="PTHR30086:SF20">
    <property type="entry name" value="ARGININE EXPORTER PROTEIN ARGO-RELATED"/>
    <property type="match status" value="1"/>
</dbReference>
<evidence type="ECO:0000256" key="1">
    <source>
        <dbReference type="ARBA" id="ARBA00004651"/>
    </source>
</evidence>
<dbReference type="Pfam" id="PF01810">
    <property type="entry name" value="LysE"/>
    <property type="match status" value="1"/>
</dbReference>
<comment type="caution">
    <text evidence="7">The sequence shown here is derived from an EMBL/GenBank/DDBJ whole genome shotgun (WGS) entry which is preliminary data.</text>
</comment>
<feature type="transmembrane region" description="Helical" evidence="6">
    <location>
        <begin position="38"/>
        <end position="58"/>
    </location>
</feature>
<keyword evidence="8" id="KW-1185">Reference proteome</keyword>
<keyword evidence="2" id="KW-1003">Cell membrane</keyword>
<evidence type="ECO:0000256" key="5">
    <source>
        <dbReference type="ARBA" id="ARBA00023136"/>
    </source>
</evidence>
<keyword evidence="4 6" id="KW-1133">Transmembrane helix</keyword>
<sequence>MDITMVLSYLGVVVFLTLMPGPDILFVMAQSISQNKKAGIATALGLCTGLIVHISAATLGISAIIYQSAIAFAIVKYAGAMYLLYLAIQSFREKDTDLTGTNDNKTVLNYKSLYRKGILMNILNPKVSLLFLALLPQFVDKSTGNATGQIFILGIITMVQALVIFVGISILSDRLRYFLSHNSFIAKRINMIKGSLLGVIGLQIALSEK</sequence>
<feature type="transmembrane region" description="Helical" evidence="6">
    <location>
        <begin position="64"/>
        <end position="88"/>
    </location>
</feature>